<evidence type="ECO:0000256" key="2">
    <source>
        <dbReference type="ARBA" id="ARBA00012379"/>
    </source>
</evidence>
<feature type="domain" description="dUTPase-like" evidence="6">
    <location>
        <begin position="2"/>
        <end position="119"/>
    </location>
</feature>
<sequence>MDLYAAVENQTVVAINEIKLIPTGIFIALPFGYEAQVRPRSGLALKFGITLVNSPGTIDSDYRGEIGIILSNHGKDKFIVERGMRIAQLVVQPVVHAELVEVEDLEETHRGEGGFGHTGH</sequence>
<evidence type="ECO:0000256" key="5">
    <source>
        <dbReference type="ARBA" id="ARBA00047686"/>
    </source>
</evidence>
<dbReference type="Proteomes" id="UP000030652">
    <property type="component" value="Unassembled WGS sequence"/>
</dbReference>
<name>A0A0B0EJJ9_9BACT</name>
<dbReference type="Gene3D" id="2.70.40.10">
    <property type="match status" value="1"/>
</dbReference>
<dbReference type="GO" id="GO:0004170">
    <property type="term" value="F:dUTP diphosphatase activity"/>
    <property type="evidence" value="ECO:0007669"/>
    <property type="project" value="UniProtKB-EC"/>
</dbReference>
<dbReference type="GO" id="GO:0006226">
    <property type="term" value="P:dUMP biosynthetic process"/>
    <property type="evidence" value="ECO:0007669"/>
    <property type="project" value="InterPro"/>
</dbReference>
<evidence type="ECO:0000313" key="7">
    <source>
        <dbReference type="EMBL" id="KHE92764.1"/>
    </source>
</evidence>
<dbReference type="InterPro" id="IPR029054">
    <property type="entry name" value="dUTPase-like"/>
</dbReference>
<dbReference type="NCBIfam" id="NF001862">
    <property type="entry name" value="PRK00601.1"/>
    <property type="match status" value="1"/>
</dbReference>
<dbReference type="CDD" id="cd07557">
    <property type="entry name" value="trimeric_dUTPase"/>
    <property type="match status" value="1"/>
</dbReference>
<organism evidence="7 8">
    <name type="scientific">Candidatus Scalindua brodae</name>
    <dbReference type="NCBI Taxonomy" id="237368"/>
    <lineage>
        <taxon>Bacteria</taxon>
        <taxon>Pseudomonadati</taxon>
        <taxon>Planctomycetota</taxon>
        <taxon>Candidatus Brocadiia</taxon>
        <taxon>Candidatus Brocadiales</taxon>
        <taxon>Candidatus Scalinduaceae</taxon>
        <taxon>Candidatus Scalindua</taxon>
    </lineage>
</organism>
<comment type="caution">
    <text evidence="7">The sequence shown here is derived from an EMBL/GenBank/DDBJ whole genome shotgun (WGS) entry which is preliminary data.</text>
</comment>
<dbReference type="InterPro" id="IPR008181">
    <property type="entry name" value="dUTPase"/>
</dbReference>
<gene>
    <name evidence="7" type="ORF">SCABRO_01492</name>
</gene>
<dbReference type="PANTHER" id="PTHR11241">
    <property type="entry name" value="DEOXYURIDINE 5'-TRIPHOSPHATE NUCLEOTIDOHYDROLASE"/>
    <property type="match status" value="1"/>
</dbReference>
<dbReference type="PANTHER" id="PTHR11241:SF0">
    <property type="entry name" value="DEOXYURIDINE 5'-TRIPHOSPHATE NUCLEOTIDOHYDROLASE"/>
    <property type="match status" value="1"/>
</dbReference>
<comment type="similarity">
    <text evidence="1">Belongs to the dUTPase family.</text>
</comment>
<keyword evidence="4" id="KW-0546">Nucleotide metabolism</keyword>
<reference evidence="7 8" key="1">
    <citation type="submission" date="2014-10" db="EMBL/GenBank/DDBJ databases">
        <title>Draft genome of anammox bacterium scalindua brodae, obtained using differential coverage binning of sequence data from two enrichment reactors.</title>
        <authorList>
            <person name="Speth D.R."/>
            <person name="Russ L."/>
            <person name="Kartal B."/>
            <person name="Op den Camp H.J."/>
            <person name="Dutilh B.E."/>
            <person name="Jetten M.S."/>
        </authorList>
    </citation>
    <scope>NUCLEOTIDE SEQUENCE [LARGE SCALE GENOMIC DNA]</scope>
    <source>
        <strain evidence="7">RU1</strain>
    </source>
</reference>
<dbReference type="SUPFAM" id="SSF51283">
    <property type="entry name" value="dUTPase-like"/>
    <property type="match status" value="1"/>
</dbReference>
<proteinExistence type="inferred from homology"/>
<keyword evidence="3 7" id="KW-0378">Hydrolase</keyword>
<dbReference type="GO" id="GO:0000287">
    <property type="term" value="F:magnesium ion binding"/>
    <property type="evidence" value="ECO:0007669"/>
    <property type="project" value="InterPro"/>
</dbReference>
<dbReference type="Pfam" id="PF00692">
    <property type="entry name" value="dUTPase"/>
    <property type="match status" value="1"/>
</dbReference>
<dbReference type="eggNOG" id="COG0756">
    <property type="taxonomic scope" value="Bacteria"/>
</dbReference>
<dbReference type="NCBIfam" id="TIGR00576">
    <property type="entry name" value="dut"/>
    <property type="match status" value="1"/>
</dbReference>
<dbReference type="InterPro" id="IPR033704">
    <property type="entry name" value="dUTPase_trimeric"/>
</dbReference>
<dbReference type="AlphaFoldDB" id="A0A0B0EJJ9"/>
<evidence type="ECO:0000256" key="3">
    <source>
        <dbReference type="ARBA" id="ARBA00022801"/>
    </source>
</evidence>
<comment type="catalytic activity">
    <reaction evidence="5">
        <text>dUTP + H2O = dUMP + diphosphate + H(+)</text>
        <dbReference type="Rhea" id="RHEA:10248"/>
        <dbReference type="ChEBI" id="CHEBI:15377"/>
        <dbReference type="ChEBI" id="CHEBI:15378"/>
        <dbReference type="ChEBI" id="CHEBI:33019"/>
        <dbReference type="ChEBI" id="CHEBI:61555"/>
        <dbReference type="ChEBI" id="CHEBI:246422"/>
        <dbReference type="EC" id="3.6.1.23"/>
    </reaction>
</comment>
<accession>A0A0B0EJJ9</accession>
<protein>
    <recommendedName>
        <fullName evidence="2">dUTP diphosphatase</fullName>
        <ecNumber evidence="2">3.6.1.23</ecNumber>
    </recommendedName>
</protein>
<dbReference type="EC" id="3.6.1.23" evidence="2"/>
<dbReference type="GO" id="GO:0046081">
    <property type="term" value="P:dUTP catabolic process"/>
    <property type="evidence" value="ECO:0007669"/>
    <property type="project" value="InterPro"/>
</dbReference>
<evidence type="ECO:0000259" key="6">
    <source>
        <dbReference type="Pfam" id="PF00692"/>
    </source>
</evidence>
<dbReference type="PATRIC" id="fig|237368.3.peg.1631"/>
<evidence type="ECO:0000256" key="4">
    <source>
        <dbReference type="ARBA" id="ARBA00023080"/>
    </source>
</evidence>
<evidence type="ECO:0000313" key="8">
    <source>
        <dbReference type="Proteomes" id="UP000030652"/>
    </source>
</evidence>
<evidence type="ECO:0000256" key="1">
    <source>
        <dbReference type="ARBA" id="ARBA00006581"/>
    </source>
</evidence>
<dbReference type="InterPro" id="IPR036157">
    <property type="entry name" value="dUTPase-like_sf"/>
</dbReference>
<dbReference type="EMBL" id="JRYO01000093">
    <property type="protein sequence ID" value="KHE92764.1"/>
    <property type="molecule type" value="Genomic_DNA"/>
</dbReference>